<proteinExistence type="predicted"/>
<keyword evidence="1" id="KW-1133">Transmembrane helix</keyword>
<dbReference type="EMBL" id="CACVAU010000008">
    <property type="protein sequence ID" value="CAA6802505.1"/>
    <property type="molecule type" value="Genomic_DNA"/>
</dbReference>
<reference evidence="2" key="1">
    <citation type="submission" date="2020-01" db="EMBL/GenBank/DDBJ databases">
        <authorList>
            <person name="Meier V. D."/>
            <person name="Meier V D."/>
        </authorList>
    </citation>
    <scope>NUCLEOTIDE SEQUENCE</scope>
    <source>
        <strain evidence="2">HLG_WM_MAG_05</strain>
    </source>
</reference>
<protein>
    <submittedName>
        <fullName evidence="2">Uncharacterized protein</fullName>
    </submittedName>
</protein>
<gene>
    <name evidence="2" type="ORF">HELGO_WM10688</name>
</gene>
<evidence type="ECO:0000313" key="2">
    <source>
        <dbReference type="EMBL" id="CAA6802505.1"/>
    </source>
</evidence>
<dbReference type="AlphaFoldDB" id="A0A6S6SHU9"/>
<keyword evidence="1" id="KW-0472">Membrane</keyword>
<name>A0A6S6SHU9_9BACT</name>
<organism evidence="2">
    <name type="scientific">uncultured Sulfurovum sp</name>
    <dbReference type="NCBI Taxonomy" id="269237"/>
    <lineage>
        <taxon>Bacteria</taxon>
        <taxon>Pseudomonadati</taxon>
        <taxon>Campylobacterota</taxon>
        <taxon>Epsilonproteobacteria</taxon>
        <taxon>Campylobacterales</taxon>
        <taxon>Sulfurovaceae</taxon>
        <taxon>Sulfurovum</taxon>
        <taxon>environmental samples</taxon>
    </lineage>
</organism>
<evidence type="ECO:0000256" key="1">
    <source>
        <dbReference type="SAM" id="Phobius"/>
    </source>
</evidence>
<sequence>MITKKTQKTNKKATAKKQGYDLNNIATTKAVQPIKANGILHLFFSLIGFVLGIALLMATLIPMVAHAKQGTYIVEPFSCEVALANYHHLTKTTKENNPKFVQEQLVVSLEAVTQELEEHAECKGVEDEN</sequence>
<keyword evidence="1" id="KW-0812">Transmembrane</keyword>
<feature type="transmembrane region" description="Helical" evidence="1">
    <location>
        <begin position="39"/>
        <end position="61"/>
    </location>
</feature>
<accession>A0A6S6SHU9</accession>